<dbReference type="InterPro" id="IPR051796">
    <property type="entry name" value="ISF_SsuE-like"/>
</dbReference>
<protein>
    <recommendedName>
        <fullName evidence="2">FMN-dependent NADPH-azoreductase</fullName>
    </recommendedName>
    <alternativeName>
        <fullName evidence="6">NADPH-dependent flavo-azoreductase</fullName>
    </alternativeName>
    <alternativeName>
        <fullName evidence="5">NADPH-flavin azoreductase</fullName>
    </alternativeName>
</protein>
<evidence type="ECO:0000259" key="7">
    <source>
        <dbReference type="Pfam" id="PF03358"/>
    </source>
</evidence>
<dbReference type="PANTHER" id="PTHR43278:SF4">
    <property type="entry name" value="NAD(P)H-DEPENDENT FMN-CONTAINING OXIDOREDUCTASE YWQN-RELATED"/>
    <property type="match status" value="1"/>
</dbReference>
<dbReference type="AlphaFoldDB" id="A0ABD4EDD2"/>
<keyword evidence="3" id="KW-0285">Flavoprotein</keyword>
<dbReference type="PANTHER" id="PTHR43278">
    <property type="entry name" value="NAD(P)H-DEPENDENT FMN-CONTAINING OXIDOREDUCTASE YWQN-RELATED"/>
    <property type="match status" value="1"/>
</dbReference>
<gene>
    <name evidence="8" type="ORF">HMPREF3225_02237</name>
</gene>
<evidence type="ECO:0000256" key="3">
    <source>
        <dbReference type="ARBA" id="ARBA00022630"/>
    </source>
</evidence>
<evidence type="ECO:0000256" key="6">
    <source>
        <dbReference type="ARBA" id="ARBA00032807"/>
    </source>
</evidence>
<dbReference type="Pfam" id="PF03358">
    <property type="entry name" value="FMN_red"/>
    <property type="match status" value="1"/>
</dbReference>
<dbReference type="SUPFAM" id="SSF52218">
    <property type="entry name" value="Flavoproteins"/>
    <property type="match status" value="1"/>
</dbReference>
<dbReference type="Proteomes" id="UP000070063">
    <property type="component" value="Unassembled WGS sequence"/>
</dbReference>
<accession>A0ABD4EDD2</accession>
<dbReference type="InterPro" id="IPR005025">
    <property type="entry name" value="FMN_Rdtase-like_dom"/>
</dbReference>
<evidence type="ECO:0000313" key="8">
    <source>
        <dbReference type="EMBL" id="KXA36476.1"/>
    </source>
</evidence>
<evidence type="ECO:0000256" key="1">
    <source>
        <dbReference type="ARBA" id="ARBA00011881"/>
    </source>
</evidence>
<dbReference type="InterPro" id="IPR029039">
    <property type="entry name" value="Flavoprotein-like_sf"/>
</dbReference>
<sequence>MSMMITVLFGGSRPDGNTAQLTKYALQGLEYNWIDLTTYQLNPVRDARHDKGEITSYYDDYKALIDQVLASDVVIFASPVYWYSVSASLKAFIDHWSETLIDPQYKDFKMRMSKIDFRLILVGGDVPKVKAKPCITQMKYSLDFVKAELSGYIIGTAERPGDIMKDKLALDRATEWNQAFSNKI</sequence>
<proteinExistence type="predicted"/>
<evidence type="ECO:0000256" key="2">
    <source>
        <dbReference type="ARBA" id="ARBA00016393"/>
    </source>
</evidence>
<organism evidence="8 9">
    <name type="scientific">Staphylococcus lugdunensis</name>
    <dbReference type="NCBI Taxonomy" id="28035"/>
    <lineage>
        <taxon>Bacteria</taxon>
        <taxon>Bacillati</taxon>
        <taxon>Bacillota</taxon>
        <taxon>Bacilli</taxon>
        <taxon>Bacillales</taxon>
        <taxon>Staphylococcaceae</taxon>
        <taxon>Staphylococcus</taxon>
    </lineage>
</organism>
<dbReference type="Gene3D" id="3.40.50.360">
    <property type="match status" value="1"/>
</dbReference>
<comment type="caution">
    <text evidence="8">The sequence shown here is derived from an EMBL/GenBank/DDBJ whole genome shotgun (WGS) entry which is preliminary data.</text>
</comment>
<comment type="subunit">
    <text evidence="1">Homotetramer.</text>
</comment>
<name>A0ABD4EDD2_STALU</name>
<evidence type="ECO:0000256" key="4">
    <source>
        <dbReference type="ARBA" id="ARBA00022643"/>
    </source>
</evidence>
<evidence type="ECO:0000256" key="5">
    <source>
        <dbReference type="ARBA" id="ARBA00031831"/>
    </source>
</evidence>
<reference evidence="8 9" key="1">
    <citation type="submission" date="2016-01" db="EMBL/GenBank/DDBJ databases">
        <authorList>
            <person name="Mitreva M."/>
            <person name="Pepin K.H."/>
            <person name="Mihindukulasuriya K.A."/>
            <person name="Fulton R."/>
            <person name="Fronick C."/>
            <person name="O'Laughlin M."/>
            <person name="Miner T."/>
            <person name="Herter B."/>
            <person name="Rosa B.A."/>
            <person name="Cordes M."/>
            <person name="Tomlinson C."/>
            <person name="Wollam A."/>
            <person name="Palsikar V.B."/>
            <person name="Mardis E.R."/>
            <person name="Wilson R.K."/>
        </authorList>
    </citation>
    <scope>NUCLEOTIDE SEQUENCE [LARGE SCALE GENOMIC DNA]</scope>
    <source>
        <strain evidence="8 9">MJR7738</strain>
    </source>
</reference>
<evidence type="ECO:0000313" key="9">
    <source>
        <dbReference type="Proteomes" id="UP000070063"/>
    </source>
</evidence>
<feature type="domain" description="NADPH-dependent FMN reductase-like" evidence="7">
    <location>
        <begin position="3"/>
        <end position="98"/>
    </location>
</feature>
<keyword evidence="4" id="KW-0288">FMN</keyword>
<dbReference type="EMBL" id="LRQI01000091">
    <property type="protein sequence ID" value="KXA36476.1"/>
    <property type="molecule type" value="Genomic_DNA"/>
</dbReference>